<accession>A0A286REU3</accession>
<evidence type="ECO:0000313" key="1">
    <source>
        <dbReference type="EMBL" id="ASV74463.1"/>
    </source>
</evidence>
<proteinExistence type="predicted"/>
<name>A0A286REU3_9BACT</name>
<sequence length="1331" mass="152744">MTDPRKFKSPEEIILGYLNFSDGVRDPQFFQAWNALFLSLGLTESANREADSQPPRLEKLREHLVRSSEELAEQNAAFSDLTRAQFVLNFLFDTVMPAYRDFHRDLLSHWSADDYCHPFLLARFCEGILATLASTEGEPCVSDTLVKATLKQLNDYLGYRPVAVLEGDRRCKPYDHEYVCAVPLWVRGAGAAVGRYQALIETALNILRETPEELRRAALFDLEQLEEIVLDPRGYDMDHPVQQRPNYLYGLWDPHKLNRRGYYCRFVLHDAHLESVLSRVAEADPADREERLFEAAAVLAGTTLMASGICGDRPGGILSTVQIDRWLQGIARLRDQFYVDLLNRCSGARRTRLEEEARQLRQPFGGTRQALNQRLSAYRSQELCAAAWAYCFARMGAIQEARRWMHRIHSGAARIRCEIRCQLSECEWLLRRGRIKESATRLAEAVDLLHRAIACGAVIDPWCILGFGGLFPIFEHTRDSIYDHRVDQLIGLMKELFQQFAALRREAAASGDLELDARIAQQARALAEWWDQFGTTAISDINSFVAHEECEASEQVAGVIHDWRQQPGQAHNLAFWREHAESLRSAISYGLLVDTLVQHGDLRAAMALLVHWASRAHEVGLGSGEISFQVIVLRWFQAFWKQEKNPHHRWDQTRKFLDFLEANAEDFFRVPKLSELLGRTERQAAALPGEEEPEGGMEDLFEAAYEGVVFRDSADDGHEGSIVDDDIPTDFGLAAVHNEIFDRCNFLSAIMLIRFDSLLGTLYQLPEDEFTGETLINWYRHSYRVQQDLLQLAEDLRRFPVPPPGTSLDSMIEFERRRNIRETLLERALHAALDIANLRFLIRAAMGDRFPTEPTVRDEWEDVYSGLLRSVLFSQPEIFEESLEKIPALVNERPVLYQPITRGGSPKTYFEARVLHRSLGLLVYLASRAGWVLPALSVVSFVKSAEQSQVESGGKVSEIERLFEALAEGIMAALVAAPQNPRISAEEHRHRILENLITVAQVLADFWMALSQEIYLSTLETTPFQKQWRDLRKFIMDYGQAIFTPTFMAQANLRGVLTTGPIRWLEAAIESDEPQFQKLCDDVRSGELPLAKAGEYLRLIIESVLENYEDYLDYNSMTVQSDYGQNLYILLEFLKVKAEFLRRQWMLKPFIVAHRVLLLHEQWELAEAWENELATQFRGWDEVFLKKYERLRKMHGIHLAGLHELLKGGCLRPLQEAHIAALVRPAMRELSIGQPGQHFEQFTQRAEKLGSFHIPFGYRRPDWMEDLEQAIDRAEIDLEVLERPWEWARPAWQAGAFPVAKSDEIVKQVTDWGRAIRRGFRVLFSFPRDEE</sequence>
<dbReference type="RefSeq" id="WP_095414775.1">
    <property type="nucleotide sequence ID" value="NZ_CP018477.1"/>
</dbReference>
<dbReference type="OrthoDB" id="220607at2"/>
<protein>
    <submittedName>
        <fullName evidence="1">Uncharacterized protein</fullName>
    </submittedName>
</protein>
<dbReference type="KEGG" id="ttf:THTE_1861"/>
<dbReference type="EMBL" id="CP018477">
    <property type="protein sequence ID" value="ASV74463.1"/>
    <property type="molecule type" value="Genomic_DNA"/>
</dbReference>
<gene>
    <name evidence="1" type="ORF">THTE_1861</name>
</gene>
<organism evidence="1 2">
    <name type="scientific">Thermogutta terrifontis</name>
    <dbReference type="NCBI Taxonomy" id="1331910"/>
    <lineage>
        <taxon>Bacteria</taxon>
        <taxon>Pseudomonadati</taxon>
        <taxon>Planctomycetota</taxon>
        <taxon>Planctomycetia</taxon>
        <taxon>Pirellulales</taxon>
        <taxon>Thermoguttaceae</taxon>
        <taxon>Thermogutta</taxon>
    </lineage>
</organism>
<keyword evidence="2" id="KW-1185">Reference proteome</keyword>
<evidence type="ECO:0000313" key="2">
    <source>
        <dbReference type="Proteomes" id="UP000215086"/>
    </source>
</evidence>
<reference evidence="1 2" key="1">
    <citation type="journal article" name="Front. Microbiol.">
        <title>Sugar Metabolism of the First Thermophilic Planctomycete Thermogutta terrifontis: Comparative Genomic and Transcriptomic Approaches.</title>
        <authorList>
            <person name="Elcheninov A.G."/>
            <person name="Menzel P."/>
            <person name="Gudbergsdottir S.R."/>
            <person name="Slesarev A.I."/>
            <person name="Kadnikov V.V."/>
            <person name="Krogh A."/>
            <person name="Bonch-Osmolovskaya E.A."/>
            <person name="Peng X."/>
            <person name="Kublanov I.V."/>
        </authorList>
    </citation>
    <scope>NUCLEOTIDE SEQUENCE [LARGE SCALE GENOMIC DNA]</scope>
    <source>
        <strain evidence="1 2">R1</strain>
    </source>
</reference>
<dbReference type="Proteomes" id="UP000215086">
    <property type="component" value="Chromosome"/>
</dbReference>